<dbReference type="NCBIfam" id="NF010052">
    <property type="entry name" value="PRK13529.1"/>
    <property type="match status" value="1"/>
</dbReference>
<evidence type="ECO:0000259" key="7">
    <source>
        <dbReference type="SMART" id="SM00919"/>
    </source>
</evidence>
<dbReference type="InterPro" id="IPR046346">
    <property type="entry name" value="Aminoacid_DH-like_N_sf"/>
</dbReference>
<organism evidence="9 10">
    <name type="scientific">Thanatephorus cucumeris (strain AG1-IB / isolate 7/3/14)</name>
    <name type="common">Lettuce bottom rot fungus</name>
    <name type="synonym">Rhizoctonia solani</name>
    <dbReference type="NCBI Taxonomy" id="1108050"/>
    <lineage>
        <taxon>Eukaryota</taxon>
        <taxon>Fungi</taxon>
        <taxon>Dikarya</taxon>
        <taxon>Basidiomycota</taxon>
        <taxon>Agaricomycotina</taxon>
        <taxon>Agaricomycetes</taxon>
        <taxon>Cantharellales</taxon>
        <taxon>Ceratobasidiaceae</taxon>
        <taxon>Rhizoctonia</taxon>
        <taxon>Rhizoctonia solani AG-1</taxon>
    </lineage>
</organism>
<dbReference type="GO" id="GO:0006108">
    <property type="term" value="P:malate metabolic process"/>
    <property type="evidence" value="ECO:0007669"/>
    <property type="project" value="TreeGrafter"/>
</dbReference>
<dbReference type="Proteomes" id="UP000012065">
    <property type="component" value="Unassembled WGS sequence"/>
</dbReference>
<feature type="domain" description="Malic enzyme NAD-binding" evidence="7">
    <location>
        <begin position="524"/>
        <end position="644"/>
    </location>
</feature>
<feature type="region of interest" description="Disordered" evidence="6">
    <location>
        <begin position="278"/>
        <end position="301"/>
    </location>
</feature>
<feature type="region of interest" description="Disordered" evidence="6">
    <location>
        <begin position="207"/>
        <end position="242"/>
    </location>
</feature>
<dbReference type="PROSITE" id="PS00331">
    <property type="entry name" value="MALIC_ENZYMES"/>
    <property type="match status" value="1"/>
</dbReference>
<keyword evidence="3 5" id="KW-0479">Metal-binding</keyword>
<feature type="domain" description="Malic enzyme N-terminal" evidence="8">
    <location>
        <begin position="340"/>
        <end position="514"/>
    </location>
</feature>
<dbReference type="Gene3D" id="3.40.50.10380">
    <property type="entry name" value="Malic enzyme, N-terminal domain"/>
    <property type="match status" value="1"/>
</dbReference>
<dbReference type="InterPro" id="IPR037062">
    <property type="entry name" value="Malic_N_dom_sf"/>
</dbReference>
<evidence type="ECO:0000259" key="8">
    <source>
        <dbReference type="SMART" id="SM01274"/>
    </source>
</evidence>
<dbReference type="GO" id="GO:0051287">
    <property type="term" value="F:NAD binding"/>
    <property type="evidence" value="ECO:0007669"/>
    <property type="project" value="InterPro"/>
</dbReference>
<comment type="similarity">
    <text evidence="2 5">Belongs to the malic enzymes family.</text>
</comment>
<dbReference type="EMBL" id="CAOJ01001547">
    <property type="protein sequence ID" value="CCO27138.1"/>
    <property type="molecule type" value="Genomic_DNA"/>
</dbReference>
<dbReference type="SUPFAM" id="SSF53223">
    <property type="entry name" value="Aminoacid dehydrogenase-like, N-terminal domain"/>
    <property type="match status" value="1"/>
</dbReference>
<dbReference type="InterPro" id="IPR012302">
    <property type="entry name" value="Malic_NAD-bd"/>
</dbReference>
<feature type="region of interest" description="Disordered" evidence="6">
    <location>
        <begin position="101"/>
        <end position="180"/>
    </location>
</feature>
<name>M5BIY5_THACB</name>
<evidence type="ECO:0000256" key="1">
    <source>
        <dbReference type="ARBA" id="ARBA00001936"/>
    </source>
</evidence>
<dbReference type="Pfam" id="PF03949">
    <property type="entry name" value="Malic_M"/>
    <property type="match status" value="1"/>
</dbReference>
<dbReference type="GO" id="GO:0004471">
    <property type="term" value="F:malate dehydrogenase (decarboxylating) (NAD+) activity"/>
    <property type="evidence" value="ECO:0007669"/>
    <property type="project" value="TreeGrafter"/>
</dbReference>
<feature type="compositionally biased region" description="Polar residues" evidence="6">
    <location>
        <begin position="341"/>
        <end position="350"/>
    </location>
</feature>
<comment type="cofactor">
    <cofactor evidence="1">
        <name>Mn(2+)</name>
        <dbReference type="ChEBI" id="CHEBI:29035"/>
    </cofactor>
</comment>
<comment type="caution">
    <text evidence="9">The sequence shown here is derived from an EMBL/GenBank/DDBJ whole genome shotgun (WGS) entry which is preliminary data.</text>
</comment>
<evidence type="ECO:0000256" key="2">
    <source>
        <dbReference type="ARBA" id="ARBA00008785"/>
    </source>
</evidence>
<dbReference type="Gene3D" id="3.40.50.720">
    <property type="entry name" value="NAD(P)-binding Rossmann-like Domain"/>
    <property type="match status" value="1"/>
</dbReference>
<keyword evidence="4" id="KW-0520">NAD</keyword>
<dbReference type="Pfam" id="PF00390">
    <property type="entry name" value="malic"/>
    <property type="match status" value="1"/>
</dbReference>
<dbReference type="SUPFAM" id="SSF51735">
    <property type="entry name" value="NAD(P)-binding Rossmann-fold domains"/>
    <property type="match status" value="1"/>
</dbReference>
<feature type="region of interest" description="Disordered" evidence="6">
    <location>
        <begin position="318"/>
        <end position="350"/>
    </location>
</feature>
<dbReference type="SMART" id="SM00919">
    <property type="entry name" value="Malic_M"/>
    <property type="match status" value="1"/>
</dbReference>
<evidence type="ECO:0000256" key="6">
    <source>
        <dbReference type="SAM" id="MobiDB-lite"/>
    </source>
</evidence>
<keyword evidence="5 9" id="KW-0560">Oxidoreductase</keyword>
<dbReference type="AlphaFoldDB" id="M5BIY5"/>
<feature type="compositionally biased region" description="Low complexity" evidence="6">
    <location>
        <begin position="318"/>
        <end position="340"/>
    </location>
</feature>
<reference evidence="9 10" key="1">
    <citation type="journal article" date="2013" name="J. Biotechnol.">
        <title>Establishment and interpretation of the genome sequence of the phytopathogenic fungus Rhizoctonia solani AG1-IB isolate 7/3/14.</title>
        <authorList>
            <person name="Wibberg D.W."/>
            <person name="Jelonek L.J."/>
            <person name="Rupp O.R."/>
            <person name="Hennig M.H."/>
            <person name="Eikmeyer F.E."/>
            <person name="Goesmann A.G."/>
            <person name="Hartmann A.H."/>
            <person name="Borriss R.B."/>
            <person name="Grosch R.G."/>
            <person name="Puehler A.P."/>
            <person name="Schlueter A.S."/>
        </authorList>
    </citation>
    <scope>NUCLEOTIDE SEQUENCE [LARGE SCALE GENOMIC DNA]</scope>
    <source>
        <strain evidence="10">AG1-IB / isolate 7/3/14</strain>
    </source>
</reference>
<gene>
    <name evidence="9" type="ORF">BN14_01173</name>
</gene>
<dbReference type="SMART" id="SM01274">
    <property type="entry name" value="malic"/>
    <property type="match status" value="1"/>
</dbReference>
<dbReference type="InterPro" id="IPR015884">
    <property type="entry name" value="Malic_enzyme_CS"/>
</dbReference>
<proteinExistence type="inferred from homology"/>
<dbReference type="PRINTS" id="PR00072">
    <property type="entry name" value="MALOXRDTASE"/>
</dbReference>
<dbReference type="GO" id="GO:0005739">
    <property type="term" value="C:mitochondrion"/>
    <property type="evidence" value="ECO:0007669"/>
    <property type="project" value="TreeGrafter"/>
</dbReference>
<evidence type="ECO:0000313" key="9">
    <source>
        <dbReference type="EMBL" id="CCO27138.1"/>
    </source>
</evidence>
<accession>M5BIY5</accession>
<dbReference type="PANTHER" id="PTHR23406:SF34">
    <property type="entry name" value="NAD-DEPENDENT MALIC ENZYME, MITOCHONDRIAL"/>
    <property type="match status" value="1"/>
</dbReference>
<sequence>MPLNRLGGSPCYVYLPQSRIPILIHNIENNAPPSGPEGSESDDGINEPWIVHVDRQYPSNKSLHRRAYWKAARPNDRLPWYSYNYSDEDEFIEQGLDFDEHDLDVDSDSGFSGSDGLGSPDLSQEESNPSSPPEPASPSYGDDEGPISSGMDSTLVNSGGNGAILSSTPGGYANERQSPGNDLNQLVAEVVIQDSVEPVPGVPHFYNSRAQAGLAPPKVRKRRRTYSSASSESYDSDEEREAEKRMQIEAIGDQDWPLMLLRTPQKWATTEALQAMVRTQRPSQQNIPKQPDLSSAKKRKVGTGEMAALWAHIKTSNKSLGQSSSQSQALQSATTPSTQSRQIRPPTTQIPVSTQGERIQADAIANYSHLFRRSEGLFLTYTDEADMERAYLDQTHHRQIDLIVVSDAEAILGIGDQGVGGIGISTAKATVYSLIGGIDPSKALSVTLDVGTDNEKLLNDELYVGWQHKRIRGEDYDRFVDRFVQLVRKHNPHCLLHFEDFGVTNAQRLLEKYQDKHAVFNDDVQGTGAVTLACLMAAVGVTKSKLSDQKIVVFGAGTAGLGIARQIRDAMVTIDNVPRDEANKKFYLIDKEGLIKASVQGGIRHGLEDFVRSDEEWEEIGTKSKVELLDVIRKVKPTVLIVAL</sequence>
<dbReference type="PANTHER" id="PTHR23406">
    <property type="entry name" value="MALIC ENZYME-RELATED"/>
    <property type="match status" value="1"/>
</dbReference>
<dbReference type="InterPro" id="IPR001891">
    <property type="entry name" value="Malic_OxRdtase"/>
</dbReference>
<dbReference type="GO" id="GO:0005829">
    <property type="term" value="C:cytosol"/>
    <property type="evidence" value="ECO:0007669"/>
    <property type="project" value="TreeGrafter"/>
</dbReference>
<evidence type="ECO:0000256" key="4">
    <source>
        <dbReference type="ARBA" id="ARBA00023027"/>
    </source>
</evidence>
<feature type="compositionally biased region" description="Low complexity" evidence="6">
    <location>
        <begin position="108"/>
        <end position="129"/>
    </location>
</feature>
<protein>
    <recommendedName>
        <fullName evidence="5">Malic enzyme</fullName>
    </recommendedName>
</protein>
<dbReference type="InterPro" id="IPR012301">
    <property type="entry name" value="Malic_N_dom"/>
</dbReference>
<evidence type="ECO:0000256" key="3">
    <source>
        <dbReference type="ARBA" id="ARBA00022723"/>
    </source>
</evidence>
<dbReference type="GO" id="GO:0046872">
    <property type="term" value="F:metal ion binding"/>
    <property type="evidence" value="ECO:0007669"/>
    <property type="project" value="UniProtKB-KW"/>
</dbReference>
<evidence type="ECO:0000256" key="5">
    <source>
        <dbReference type="RuleBase" id="RU003426"/>
    </source>
</evidence>
<feature type="compositionally biased region" description="Polar residues" evidence="6">
    <location>
        <begin position="150"/>
        <end position="180"/>
    </location>
</feature>
<evidence type="ECO:0000313" key="10">
    <source>
        <dbReference type="Proteomes" id="UP000012065"/>
    </source>
</evidence>
<dbReference type="InterPro" id="IPR036291">
    <property type="entry name" value="NAD(P)-bd_dom_sf"/>
</dbReference>
<dbReference type="HOGENOM" id="CLU_425249_0_0_1"/>